<keyword evidence="1" id="KW-0812">Transmembrane</keyword>
<accession>A6UP21</accession>
<proteinExistence type="predicted"/>
<protein>
    <recommendedName>
        <fullName evidence="4">DUF2085 domain-containing protein</fullName>
    </recommendedName>
</protein>
<dbReference type="Proteomes" id="UP000001107">
    <property type="component" value="Chromosome"/>
</dbReference>
<dbReference type="Pfam" id="PF09858">
    <property type="entry name" value="DUF2085"/>
    <property type="match status" value="1"/>
</dbReference>
<dbReference type="STRING" id="406327.Mevan_0334"/>
<sequence>MDKNYFFILFIFLIFYLGIFFAPYFMNLSFDSPFFSVISMIIYQMYSMTCHQLSERSYFIFDHKMAVCARCFGIYTGFLVGLVIYSLFSRIINYKTLSKWYLIISLLPMAIDGTSQLFGLRESFNLMRLLTGLLFGFTVVFYVLPVFLEVMNNTTKEDIKTIFKSFRVKKR</sequence>
<feature type="transmembrane region" description="Helical" evidence="1">
    <location>
        <begin position="67"/>
        <end position="88"/>
    </location>
</feature>
<organism evidence="2 3">
    <name type="scientific">Methanococcus vannielii (strain ATCC 35089 / DSM 1224 / JCM 13029 / OCM 148 / SB)</name>
    <dbReference type="NCBI Taxonomy" id="406327"/>
    <lineage>
        <taxon>Archaea</taxon>
        <taxon>Methanobacteriati</taxon>
        <taxon>Methanobacteriota</taxon>
        <taxon>Methanomada group</taxon>
        <taxon>Methanococci</taxon>
        <taxon>Methanococcales</taxon>
        <taxon>Methanococcaceae</taxon>
        <taxon>Methanococcus</taxon>
    </lineage>
</organism>
<dbReference type="KEGG" id="mvn:Mevan_0334"/>
<dbReference type="InterPro" id="IPR019206">
    <property type="entry name" value="DUF2085_TM"/>
</dbReference>
<evidence type="ECO:0000256" key="1">
    <source>
        <dbReference type="SAM" id="Phobius"/>
    </source>
</evidence>
<gene>
    <name evidence="2" type="ordered locus">Mevan_0334</name>
</gene>
<dbReference type="AlphaFoldDB" id="A6UP21"/>
<keyword evidence="1" id="KW-0472">Membrane</keyword>
<keyword evidence="1" id="KW-1133">Transmembrane helix</keyword>
<feature type="transmembrane region" description="Helical" evidence="1">
    <location>
        <begin position="5"/>
        <end position="24"/>
    </location>
</feature>
<name>A6UP21_METVS</name>
<feature type="transmembrane region" description="Helical" evidence="1">
    <location>
        <begin position="126"/>
        <end position="148"/>
    </location>
</feature>
<feature type="transmembrane region" description="Helical" evidence="1">
    <location>
        <begin position="100"/>
        <end position="119"/>
    </location>
</feature>
<dbReference type="OrthoDB" id="65798at2157"/>
<dbReference type="HOGENOM" id="CLU_104519_0_0_2"/>
<evidence type="ECO:0000313" key="2">
    <source>
        <dbReference type="EMBL" id="ABR54243.1"/>
    </source>
</evidence>
<reference evidence="2" key="1">
    <citation type="submission" date="2007-06" db="EMBL/GenBank/DDBJ databases">
        <title>Complete sequence of Methanococcus vannielii SB.</title>
        <authorList>
            <consortium name="US DOE Joint Genome Institute"/>
            <person name="Copeland A."/>
            <person name="Lucas S."/>
            <person name="Lapidus A."/>
            <person name="Barry K."/>
            <person name="Glavina del Rio T."/>
            <person name="Dalin E."/>
            <person name="Tice H."/>
            <person name="Pitluck S."/>
            <person name="Chain P."/>
            <person name="Malfatti S."/>
            <person name="Shin M."/>
            <person name="Vergez L."/>
            <person name="Schmutz J."/>
            <person name="Larimer F."/>
            <person name="Land M."/>
            <person name="Hauser L."/>
            <person name="Kyrpides N."/>
            <person name="Anderson I."/>
            <person name="Sieprawska-Lupa M."/>
            <person name="Whitman W.B."/>
            <person name="Richardson P."/>
        </authorList>
    </citation>
    <scope>NUCLEOTIDE SEQUENCE [LARGE SCALE GENOMIC DNA]</scope>
    <source>
        <strain evidence="2">SB</strain>
    </source>
</reference>
<dbReference type="eggNOG" id="arCOG03949">
    <property type="taxonomic scope" value="Archaea"/>
</dbReference>
<keyword evidence="3" id="KW-1185">Reference proteome</keyword>
<dbReference type="EMBL" id="CP000742">
    <property type="protein sequence ID" value="ABR54243.1"/>
    <property type="molecule type" value="Genomic_DNA"/>
</dbReference>
<evidence type="ECO:0000313" key="3">
    <source>
        <dbReference type="Proteomes" id="UP000001107"/>
    </source>
</evidence>
<evidence type="ECO:0008006" key="4">
    <source>
        <dbReference type="Google" id="ProtNLM"/>
    </source>
</evidence>